<name>A0AC61SC74_9EURY</name>
<evidence type="ECO:0000313" key="2">
    <source>
        <dbReference type="Proteomes" id="UP000315423"/>
    </source>
</evidence>
<dbReference type="Proteomes" id="UP000315423">
    <property type="component" value="Unassembled WGS sequence"/>
</dbReference>
<comment type="caution">
    <text evidence="1">The sequence shown here is derived from an EMBL/GenBank/DDBJ whole genome shotgun (WGS) entry which is preliminary data.</text>
</comment>
<dbReference type="EMBL" id="QYBA01000095">
    <property type="protein sequence ID" value="TKY91989.1"/>
    <property type="molecule type" value="Genomic_DNA"/>
</dbReference>
<protein>
    <submittedName>
        <fullName evidence="1">Uncharacterized protein</fullName>
    </submittedName>
</protein>
<sequence length="83" mass="8877">ATDKSYGIHVARLAGVPLAVTKRAKEVLNEVESEKLGAKSGSNVRYTQLMLIDPGMNNPTPVDPVLEELKSLDIDSMTPIDAG</sequence>
<reference evidence="1" key="1">
    <citation type="submission" date="2018-09" db="EMBL/GenBank/DDBJ databases">
        <title>A genomic encyclopedia of anaerobic methanotrophic archaea.</title>
        <authorList>
            <person name="Skennerton C.T."/>
            <person name="Chadwick G.L."/>
            <person name="Laso-Perez R."/>
            <person name="Leu A.O."/>
            <person name="Speth D.R."/>
            <person name="Yu H."/>
            <person name="Morgan-Lang C."/>
            <person name="Hatzenpichler R."/>
            <person name="Goudeau D."/>
            <person name="Malmstrom R."/>
            <person name="Woyke T."/>
            <person name="Hallam S."/>
            <person name="Tyson G.W."/>
            <person name="Wegener G."/>
            <person name="Boetius A."/>
            <person name="Orphan V.J."/>
        </authorList>
    </citation>
    <scope>NUCLEOTIDE SEQUENCE</scope>
    <source>
        <strain evidence="1">CONS3730D10UFb2</strain>
    </source>
</reference>
<evidence type="ECO:0000313" key="1">
    <source>
        <dbReference type="EMBL" id="TKY91989.1"/>
    </source>
</evidence>
<gene>
    <name evidence="1" type="ORF">C5S46_02995</name>
</gene>
<organism evidence="1 2">
    <name type="scientific">Candidatus Methanomarinus sp</name>
    <dbReference type="NCBI Taxonomy" id="3386244"/>
    <lineage>
        <taxon>Archaea</taxon>
        <taxon>Methanobacteriati</taxon>
        <taxon>Methanobacteriota</taxon>
        <taxon>Stenosarchaea group</taxon>
        <taxon>Methanomicrobia</taxon>
        <taxon>Methanosarcinales</taxon>
        <taxon>ANME-2 cluster</taxon>
        <taxon>Candidatus Methanocomedenaceae</taxon>
        <taxon>Candidatus Methanomarinus</taxon>
    </lineage>
</organism>
<proteinExistence type="predicted"/>
<feature type="non-terminal residue" evidence="1">
    <location>
        <position position="1"/>
    </location>
</feature>
<accession>A0AC61SC74</accession>